<accession>A0ABS2V4N2</accession>
<reference evidence="1 2" key="1">
    <citation type="journal article" date="2016" name="Arch. Microbiol.">
        <title>Streptomyces zhihengii sp. nov., isolated from rhizospheric soil of Psammosilene tunicoides.</title>
        <authorList>
            <person name="Huang M.J."/>
            <person name="Fei J.J."/>
            <person name="Salam N."/>
            <person name="Kim C.J."/>
            <person name="Hozzein W.N."/>
            <person name="Xiao M."/>
            <person name="Huang H.Q."/>
            <person name="Li W.J."/>
        </authorList>
    </citation>
    <scope>NUCLEOTIDE SEQUENCE [LARGE SCALE GENOMIC DNA]</scope>
    <source>
        <strain evidence="1 2">YIM T102</strain>
    </source>
</reference>
<evidence type="ECO:0000313" key="2">
    <source>
        <dbReference type="Proteomes" id="UP000664109"/>
    </source>
</evidence>
<dbReference type="RefSeq" id="WP_205378923.1">
    <property type="nucleotide sequence ID" value="NZ_JAFEJA010000003.1"/>
</dbReference>
<keyword evidence="2" id="KW-1185">Reference proteome</keyword>
<proteinExistence type="predicted"/>
<evidence type="ECO:0000313" key="1">
    <source>
        <dbReference type="EMBL" id="MBM9624785.1"/>
    </source>
</evidence>
<dbReference type="Proteomes" id="UP000664109">
    <property type="component" value="Unassembled WGS sequence"/>
</dbReference>
<dbReference type="EMBL" id="JAFEJA010000003">
    <property type="protein sequence ID" value="MBM9624785.1"/>
    <property type="molecule type" value="Genomic_DNA"/>
</dbReference>
<geneLocation type="plasmid" evidence="1">
    <name>unnamed1</name>
</geneLocation>
<protein>
    <submittedName>
        <fullName evidence="1">Uncharacterized protein</fullName>
    </submittedName>
</protein>
<keyword evidence="1" id="KW-0614">Plasmid</keyword>
<gene>
    <name evidence="1" type="ORF">JE024_40400</name>
</gene>
<organism evidence="1 2">
    <name type="scientific">Streptomyces zhihengii</name>
    <dbReference type="NCBI Taxonomy" id="1818004"/>
    <lineage>
        <taxon>Bacteria</taxon>
        <taxon>Bacillati</taxon>
        <taxon>Actinomycetota</taxon>
        <taxon>Actinomycetes</taxon>
        <taxon>Kitasatosporales</taxon>
        <taxon>Streptomycetaceae</taxon>
        <taxon>Streptomyces</taxon>
    </lineage>
</organism>
<name>A0ABS2V4N2_9ACTN</name>
<comment type="caution">
    <text evidence="1">The sequence shown here is derived from an EMBL/GenBank/DDBJ whole genome shotgun (WGS) entry which is preliminary data.</text>
</comment>
<sequence length="525" mass="57648">MSKKRNGAQRIGAIGEDRFRLSCQENFIIPNKVEHDFGFDFLCQPDLAAGFGKIGPVAGVFVGFSVRATDRDDGRIRLNRADAECLLAAHFPTGLALVKLNGPKSASIYFRMMDTAFIVELSDFLASARNSKHFYPKDMRPVTEIRAAIGEVIATGYLEQVRADAARKIAEPITGPVQIQIHRDADTQATLITSLDMYAWFEQGTAAEKEALYLATFGEPGRRDQRMRDLALSGKLMGGLTHLPQPYVLAGFVMDHPTQVYVQTASASAELPVLRTANEHHFGYVYPAGFALTVSVRVEQDGQYVHLMRALADPDSDVLLANHPILVDFLATCDPESTFRFDDRDGLTLDVTHFEDLSGLVRCAAAYRDARGLDGWDAVPVMVRDLASAESQNSLIFLGAAADLQVQPVPRGLLLTAPEVEEQDCDAAPGTVSVPVVCNLADSSLVVWFSGHGSLLFHDGDVCGFKVPTFRVETIEVRPRVSSRSLFPRVHLGPKTLTWDAGQWQESDAETESWADSLSTRFQLD</sequence>